<evidence type="ECO:0000256" key="14">
    <source>
        <dbReference type="ARBA" id="ARBA00032361"/>
    </source>
</evidence>
<sequence length="282" mass="31103">MNNENEHDELDAGQEFESILLIDDHEEEVSEDGRKVRRKGIFLLPNLLTTGALFAGFFAVISGMNNDFHNACMAILAAMFLDGLDGRVARLTNTESAFGAEYDSLSDLLAFGIAPALICFSWALSDLGTLGWTAAFFYVACAALRLARFNVQLGTVSKRFFVGLASPAAAGLVVFMVWVCDEYGVEVTFPVAVVAALVTTMAGLLMVLNVHYYSFKDMDFKKRVPFFVILMVILLFVIVSWDPPVVLFVIAILYALSGPVLTFYQYRKNKTKKADVIDEVAN</sequence>
<feature type="transmembrane region" description="Helical" evidence="16">
    <location>
        <begin position="224"/>
        <end position="241"/>
    </location>
</feature>
<dbReference type="Gene3D" id="1.20.120.1760">
    <property type="match status" value="1"/>
</dbReference>
<dbReference type="GO" id="GO:0003882">
    <property type="term" value="F:CDP-diacylglycerol-serine O-phosphatidyltransferase activity"/>
    <property type="evidence" value="ECO:0007669"/>
    <property type="project" value="UniProtKB-EC"/>
</dbReference>
<evidence type="ECO:0000256" key="4">
    <source>
        <dbReference type="ARBA" id="ARBA00013174"/>
    </source>
</evidence>
<keyword evidence="6" id="KW-0444">Lipid biosynthesis</keyword>
<comment type="caution">
    <text evidence="17">The sequence shown here is derived from an EMBL/GenBank/DDBJ whole genome shotgun (WGS) entry which is preliminary data.</text>
</comment>
<dbReference type="GO" id="GO:0008654">
    <property type="term" value="P:phospholipid biosynthetic process"/>
    <property type="evidence" value="ECO:0007669"/>
    <property type="project" value="UniProtKB-KW"/>
</dbReference>
<gene>
    <name evidence="17" type="primary">pssA</name>
    <name evidence="17" type="ORF">COA71_02960</name>
</gene>
<keyword evidence="11 16" id="KW-0472">Membrane</keyword>
<keyword evidence="13" id="KW-1208">Phospholipid metabolism</keyword>
<feature type="transmembrane region" description="Helical" evidence="16">
    <location>
        <begin position="247"/>
        <end position="264"/>
    </location>
</feature>
<comment type="catalytic activity">
    <reaction evidence="1">
        <text>a CDP-1,2-diacyl-sn-glycerol + L-serine = a 1,2-diacyl-sn-glycero-3-phospho-L-serine + CMP + H(+)</text>
        <dbReference type="Rhea" id="RHEA:16913"/>
        <dbReference type="ChEBI" id="CHEBI:15378"/>
        <dbReference type="ChEBI" id="CHEBI:33384"/>
        <dbReference type="ChEBI" id="CHEBI:57262"/>
        <dbReference type="ChEBI" id="CHEBI:58332"/>
        <dbReference type="ChEBI" id="CHEBI:60377"/>
        <dbReference type="EC" id="2.7.8.8"/>
    </reaction>
</comment>
<evidence type="ECO:0000256" key="7">
    <source>
        <dbReference type="ARBA" id="ARBA00022679"/>
    </source>
</evidence>
<dbReference type="PANTHER" id="PTHR14269">
    <property type="entry name" value="CDP-DIACYLGLYCEROL--GLYCEROL-3-PHOSPHATE 3-PHOSPHATIDYLTRANSFERASE-RELATED"/>
    <property type="match status" value="1"/>
</dbReference>
<comment type="subcellular location">
    <subcellularLocation>
        <location evidence="2">Endomembrane system</location>
        <topology evidence="2">Multi-pass membrane protein</topology>
    </subcellularLocation>
</comment>
<evidence type="ECO:0000313" key="18">
    <source>
        <dbReference type="Proteomes" id="UP000228987"/>
    </source>
</evidence>
<evidence type="ECO:0000256" key="13">
    <source>
        <dbReference type="ARBA" id="ARBA00023264"/>
    </source>
</evidence>
<dbReference type="InterPro" id="IPR048254">
    <property type="entry name" value="CDP_ALCOHOL_P_TRANSF_CS"/>
</dbReference>
<feature type="transmembrane region" description="Helical" evidence="16">
    <location>
        <begin position="191"/>
        <end position="212"/>
    </location>
</feature>
<evidence type="ECO:0000256" key="8">
    <source>
        <dbReference type="ARBA" id="ARBA00022692"/>
    </source>
</evidence>
<evidence type="ECO:0000256" key="11">
    <source>
        <dbReference type="ARBA" id="ARBA00023136"/>
    </source>
</evidence>
<dbReference type="AlphaFoldDB" id="A0A2A5CHM2"/>
<feature type="transmembrane region" description="Helical" evidence="16">
    <location>
        <begin position="130"/>
        <end position="148"/>
    </location>
</feature>
<feature type="transmembrane region" description="Helical" evidence="16">
    <location>
        <begin position="160"/>
        <end position="179"/>
    </location>
</feature>
<dbReference type="GO" id="GO:0012505">
    <property type="term" value="C:endomembrane system"/>
    <property type="evidence" value="ECO:0007669"/>
    <property type="project" value="UniProtKB-SubCell"/>
</dbReference>
<keyword evidence="7 15" id="KW-0808">Transferase</keyword>
<evidence type="ECO:0000256" key="1">
    <source>
        <dbReference type="ARBA" id="ARBA00000287"/>
    </source>
</evidence>
<organism evidence="17 18">
    <name type="scientific">SAR86 cluster bacterium</name>
    <dbReference type="NCBI Taxonomy" id="2030880"/>
    <lineage>
        <taxon>Bacteria</taxon>
        <taxon>Pseudomonadati</taxon>
        <taxon>Pseudomonadota</taxon>
        <taxon>Gammaproteobacteria</taxon>
        <taxon>SAR86 cluster</taxon>
    </lineage>
</organism>
<evidence type="ECO:0000256" key="3">
    <source>
        <dbReference type="ARBA" id="ARBA00010441"/>
    </source>
</evidence>
<keyword evidence="9 16" id="KW-1133">Transmembrane helix</keyword>
<dbReference type="GO" id="GO:0016020">
    <property type="term" value="C:membrane"/>
    <property type="evidence" value="ECO:0007669"/>
    <property type="project" value="InterPro"/>
</dbReference>
<dbReference type="EC" id="2.7.8.8" evidence="4"/>
<accession>A0A2A5CHM2</accession>
<dbReference type="InterPro" id="IPR050324">
    <property type="entry name" value="CDP-alcohol_PTase-I"/>
</dbReference>
<dbReference type="EMBL" id="NVWI01000002">
    <property type="protein sequence ID" value="PCJ42940.1"/>
    <property type="molecule type" value="Genomic_DNA"/>
</dbReference>
<comment type="similarity">
    <text evidence="3 15">Belongs to the CDP-alcohol phosphatidyltransferase class-I family.</text>
</comment>
<evidence type="ECO:0000256" key="12">
    <source>
        <dbReference type="ARBA" id="ARBA00023209"/>
    </source>
</evidence>
<evidence type="ECO:0000256" key="15">
    <source>
        <dbReference type="RuleBase" id="RU003750"/>
    </source>
</evidence>
<evidence type="ECO:0000256" key="9">
    <source>
        <dbReference type="ARBA" id="ARBA00022989"/>
    </source>
</evidence>
<keyword evidence="10" id="KW-0443">Lipid metabolism</keyword>
<dbReference type="InterPro" id="IPR000462">
    <property type="entry name" value="CDP-OH_P_trans"/>
</dbReference>
<feature type="transmembrane region" description="Helical" evidence="16">
    <location>
        <begin position="41"/>
        <end position="62"/>
    </location>
</feature>
<reference evidence="18" key="1">
    <citation type="submission" date="2017-08" db="EMBL/GenBank/DDBJ databases">
        <title>A dynamic microbial community with high functional redundancy inhabits the cold, oxic subseafloor aquifer.</title>
        <authorList>
            <person name="Tully B.J."/>
            <person name="Wheat C.G."/>
            <person name="Glazer B.T."/>
            <person name="Huber J.A."/>
        </authorList>
    </citation>
    <scope>NUCLEOTIDE SEQUENCE [LARGE SCALE GENOMIC DNA]</scope>
</reference>
<protein>
    <recommendedName>
        <fullName evidence="5">CDP-diacylglycerol--serine O-phosphatidyltransferase</fullName>
        <ecNumber evidence="4">2.7.8.8</ecNumber>
    </recommendedName>
    <alternativeName>
        <fullName evidence="14">Phosphatidylserine synthase</fullName>
    </alternativeName>
</protein>
<name>A0A2A5CHM2_9GAMM</name>
<evidence type="ECO:0000256" key="10">
    <source>
        <dbReference type="ARBA" id="ARBA00023098"/>
    </source>
</evidence>
<dbReference type="PANTHER" id="PTHR14269:SF61">
    <property type="entry name" value="CDP-DIACYLGLYCEROL--SERINE O-PHOSPHATIDYLTRANSFERASE"/>
    <property type="match status" value="1"/>
</dbReference>
<dbReference type="InterPro" id="IPR004533">
    <property type="entry name" value="CDP-diaglyc--ser_O-PTrfase"/>
</dbReference>
<dbReference type="PROSITE" id="PS00379">
    <property type="entry name" value="CDP_ALCOHOL_P_TRANSF"/>
    <property type="match status" value="1"/>
</dbReference>
<evidence type="ECO:0000256" key="5">
    <source>
        <dbReference type="ARBA" id="ARBA00017171"/>
    </source>
</evidence>
<proteinExistence type="inferred from homology"/>
<dbReference type="Pfam" id="PF01066">
    <property type="entry name" value="CDP-OH_P_transf"/>
    <property type="match status" value="1"/>
</dbReference>
<dbReference type="NCBIfam" id="TIGR00473">
    <property type="entry name" value="pssA"/>
    <property type="match status" value="1"/>
</dbReference>
<keyword evidence="8 16" id="KW-0812">Transmembrane</keyword>
<evidence type="ECO:0000256" key="2">
    <source>
        <dbReference type="ARBA" id="ARBA00004127"/>
    </source>
</evidence>
<evidence type="ECO:0000256" key="6">
    <source>
        <dbReference type="ARBA" id="ARBA00022516"/>
    </source>
</evidence>
<evidence type="ECO:0000256" key="16">
    <source>
        <dbReference type="SAM" id="Phobius"/>
    </source>
</evidence>
<dbReference type="InterPro" id="IPR043130">
    <property type="entry name" value="CDP-OH_PTrfase_TM_dom"/>
</dbReference>
<dbReference type="Proteomes" id="UP000228987">
    <property type="component" value="Unassembled WGS sequence"/>
</dbReference>
<keyword evidence="12" id="KW-0594">Phospholipid biosynthesis</keyword>
<evidence type="ECO:0000313" key="17">
    <source>
        <dbReference type="EMBL" id="PCJ42940.1"/>
    </source>
</evidence>